<sequence length="249" mass="28074">MDVFYIMETLREAILKSGLGPTAEFLSFARPKERNQRKGRPTYRLDPALLAFGEGFRKGLPAPPKTRGIPAAPLRAVLAKHCDARGGIRGLTSCLRHLSATRFLRFSLVPTRCVGMPIYRAAVCIGPQRGHVLRYHAARGNEKKVILPYLLLVRVVFLPFCCAEHRRTWSESPARGAARMPRVFRRGWEAPSENPGQVLRSAGIKRHGVSFLLGTFLWTNKEKYLGCRAETRLKTNPSRQRHLFACERG</sequence>
<protein>
    <submittedName>
        <fullName evidence="1">Uncharacterized protein</fullName>
    </submittedName>
</protein>
<proteinExistence type="predicted"/>
<evidence type="ECO:0000313" key="2">
    <source>
        <dbReference type="Proteomes" id="UP000077857"/>
    </source>
</evidence>
<gene>
    <name evidence="1" type="ORF">A1507_08335</name>
</gene>
<dbReference type="EMBL" id="LUUJ01000054">
    <property type="protein sequence ID" value="OAI18903.1"/>
    <property type="molecule type" value="Genomic_DNA"/>
</dbReference>
<dbReference type="Proteomes" id="UP000077857">
    <property type="component" value="Unassembled WGS sequence"/>
</dbReference>
<accession>A0A177NNF5</accession>
<dbReference type="AlphaFoldDB" id="A0A177NNF5"/>
<comment type="caution">
    <text evidence="1">The sequence shown here is derived from an EMBL/GenBank/DDBJ whole genome shotgun (WGS) entry which is preliminary data.</text>
</comment>
<reference evidence="1 2" key="1">
    <citation type="submission" date="2016-03" db="EMBL/GenBank/DDBJ databases">
        <authorList>
            <person name="Ploux O."/>
        </authorList>
    </citation>
    <scope>NUCLEOTIDE SEQUENCE [LARGE SCALE GENOMIC DNA]</scope>
    <source>
        <strain evidence="1 2">R-45378</strain>
    </source>
</reference>
<organism evidence="1 2">
    <name type="scientific">Methylomonas koyamae</name>
    <dbReference type="NCBI Taxonomy" id="702114"/>
    <lineage>
        <taxon>Bacteria</taxon>
        <taxon>Pseudomonadati</taxon>
        <taxon>Pseudomonadota</taxon>
        <taxon>Gammaproteobacteria</taxon>
        <taxon>Methylococcales</taxon>
        <taxon>Methylococcaceae</taxon>
        <taxon>Methylomonas</taxon>
    </lineage>
</organism>
<evidence type="ECO:0000313" key="1">
    <source>
        <dbReference type="EMBL" id="OAI18903.1"/>
    </source>
</evidence>
<name>A0A177NNF5_9GAMM</name>